<dbReference type="Proteomes" id="UP000005239">
    <property type="component" value="Unassembled WGS sequence"/>
</dbReference>
<comment type="subcellular location">
    <subcellularLocation>
        <location evidence="1">Membrane</location>
    </subcellularLocation>
</comment>
<dbReference type="AlphaFoldDB" id="A0A2A6C329"/>
<name>A0A2A6C329_PRIPA</name>
<dbReference type="InterPro" id="IPR019426">
    <property type="entry name" value="7TM_GPCR_serpentine_rcpt_Srv"/>
</dbReference>
<protein>
    <submittedName>
        <fullName evidence="5">G protein-coupled receptor</fullName>
    </submittedName>
</protein>
<proteinExistence type="predicted"/>
<accession>A0A8R1Y5Q5</accession>
<accession>A0A2A6C329</accession>
<evidence type="ECO:0000256" key="1">
    <source>
        <dbReference type="ARBA" id="ARBA00004370"/>
    </source>
</evidence>
<evidence type="ECO:0000313" key="6">
    <source>
        <dbReference type="Proteomes" id="UP000005239"/>
    </source>
</evidence>
<keyword evidence="4" id="KW-0472">Membrane</keyword>
<evidence type="ECO:0000313" key="5">
    <source>
        <dbReference type="EnsemblMetazoa" id="PPA05882.1"/>
    </source>
</evidence>
<evidence type="ECO:0000256" key="2">
    <source>
        <dbReference type="ARBA" id="ARBA00022692"/>
    </source>
</evidence>
<dbReference type="OrthoDB" id="5798218at2759"/>
<dbReference type="Gene3D" id="1.20.1070.10">
    <property type="entry name" value="Rhodopsin 7-helix transmembrane proteins"/>
    <property type="match status" value="1"/>
</dbReference>
<keyword evidence="6" id="KW-1185">Reference proteome</keyword>
<sequence>MGMCPSNGIQFNCDTNLAVNNSRLDSMISSTEYFLLYLTLLFAVITLIVDALLIAIIFNRRFKLYRNSFFTICAVGCTINAIAIVNLNIGSLAVLGWMPCWYTQMDTSVQVFFFFAYFARCGEVIITILIALNRITAIFLPFRHLQIWSFRSQICCFIYLFMMGLFLGVMVVVTSDSSWKRDKNGSSFPKLDQSKAVGCLLFGILISSVLFIGAIFILYVFAYFKLRKSTTTETQDEEQRSKPERSLSYVAACTCAVEVAYYVIFAYVFVIAKDFEYKGILTPEFILTL</sequence>
<dbReference type="InterPro" id="IPR017452">
    <property type="entry name" value="GPCR_Rhodpsn_7TM"/>
</dbReference>
<dbReference type="PROSITE" id="PS50262">
    <property type="entry name" value="G_PROTEIN_RECEP_F1_2"/>
    <property type="match status" value="1"/>
</dbReference>
<gene>
    <name evidence="5" type="primary">WBGene00095436</name>
</gene>
<reference evidence="5" key="2">
    <citation type="submission" date="2022-06" db="UniProtKB">
        <authorList>
            <consortium name="EnsemblMetazoa"/>
        </authorList>
    </citation>
    <scope>IDENTIFICATION</scope>
    <source>
        <strain evidence="5">PS312</strain>
    </source>
</reference>
<evidence type="ECO:0000256" key="3">
    <source>
        <dbReference type="ARBA" id="ARBA00022989"/>
    </source>
</evidence>
<dbReference type="PANTHER" id="PTHR31748">
    <property type="entry name" value="SERPENTINE RECEPTOR, CLASS V"/>
    <property type="match status" value="1"/>
</dbReference>
<dbReference type="SUPFAM" id="SSF81321">
    <property type="entry name" value="Family A G protein-coupled receptor-like"/>
    <property type="match status" value="1"/>
</dbReference>
<dbReference type="Pfam" id="PF10323">
    <property type="entry name" value="7TM_GPCR_Srv"/>
    <property type="match status" value="1"/>
</dbReference>
<evidence type="ECO:0000256" key="4">
    <source>
        <dbReference type="ARBA" id="ARBA00023136"/>
    </source>
</evidence>
<dbReference type="PANTHER" id="PTHR31748:SF1">
    <property type="entry name" value="SERPENTINE RECEPTOR, CLASS V"/>
    <property type="match status" value="1"/>
</dbReference>
<keyword evidence="3" id="KW-1133">Transmembrane helix</keyword>
<dbReference type="GO" id="GO:0016020">
    <property type="term" value="C:membrane"/>
    <property type="evidence" value="ECO:0007669"/>
    <property type="project" value="UniProtKB-SubCell"/>
</dbReference>
<reference evidence="6" key="1">
    <citation type="journal article" date="2008" name="Nat. Genet.">
        <title>The Pristionchus pacificus genome provides a unique perspective on nematode lifestyle and parasitism.</title>
        <authorList>
            <person name="Dieterich C."/>
            <person name="Clifton S.W."/>
            <person name="Schuster L.N."/>
            <person name="Chinwalla A."/>
            <person name="Delehaunty K."/>
            <person name="Dinkelacker I."/>
            <person name="Fulton L."/>
            <person name="Fulton R."/>
            <person name="Godfrey J."/>
            <person name="Minx P."/>
            <person name="Mitreva M."/>
            <person name="Roeseler W."/>
            <person name="Tian H."/>
            <person name="Witte H."/>
            <person name="Yang S.P."/>
            <person name="Wilson R.K."/>
            <person name="Sommer R.J."/>
        </authorList>
    </citation>
    <scope>NUCLEOTIDE SEQUENCE [LARGE SCALE GENOMIC DNA]</scope>
    <source>
        <strain evidence="6">PS312</strain>
    </source>
</reference>
<organism evidence="5 6">
    <name type="scientific">Pristionchus pacificus</name>
    <name type="common">Parasitic nematode worm</name>
    <dbReference type="NCBI Taxonomy" id="54126"/>
    <lineage>
        <taxon>Eukaryota</taxon>
        <taxon>Metazoa</taxon>
        <taxon>Ecdysozoa</taxon>
        <taxon>Nematoda</taxon>
        <taxon>Chromadorea</taxon>
        <taxon>Rhabditida</taxon>
        <taxon>Rhabditina</taxon>
        <taxon>Diplogasteromorpha</taxon>
        <taxon>Diplogasteroidea</taxon>
        <taxon>Neodiplogasteridae</taxon>
        <taxon>Pristionchus</taxon>
    </lineage>
</organism>
<keyword evidence="2" id="KW-0812">Transmembrane</keyword>
<dbReference type="EnsemblMetazoa" id="PPA05882.1">
    <property type="protein sequence ID" value="PPA05882.1"/>
    <property type="gene ID" value="WBGene00095436"/>
</dbReference>